<dbReference type="OrthoDB" id="9976870at2759"/>
<name>A0A8A3P9V6_9HELO</name>
<feature type="transmembrane region" description="Helical" evidence="7">
    <location>
        <begin position="216"/>
        <end position="236"/>
    </location>
</feature>
<dbReference type="InterPro" id="IPR052337">
    <property type="entry name" value="SAT4-like"/>
</dbReference>
<sequence>MSHADATVLPLEGFPLTIFVVSSVGLLLSMITVAGRAYCRLVENLFGWDDGLMVLGLIVFAVDVGLTCHGTRVGIGSFNSSLNVHLASEGSKYLVMWLIFYLIALAIIKSSICVTLLRIAGAHKVYRLFLWGLLAITICTFVATLTGVLLLCRPVSANWDGLLLEEGKGKCEGMDVIVALSYTSMVCTILTDTAFALFPGVMLYKSQMPLARKIQVGLLLSFASVASICTIIRIPYIKHNRNPKDNLLYYTGFIVLLSNTETAIGCVASSIPAFRHLLRRQKPKNASSSALHGTHDAAAQGSGGRQNSKVRVFCHPTDIGMTLASVRAHGDEEWTRLNGPDSDHSSDLSTGGVIRSDYTYQVELSKLPQPSQSESTRELVRDRSLC</sequence>
<keyword evidence="3 7" id="KW-1133">Transmembrane helix</keyword>
<dbReference type="Proteomes" id="UP000672032">
    <property type="component" value="Chromosome 2"/>
</dbReference>
<dbReference type="AlphaFoldDB" id="A0A8A3P9V6"/>
<dbReference type="InterPro" id="IPR049326">
    <property type="entry name" value="Rhodopsin_dom_fungi"/>
</dbReference>
<evidence type="ECO:0000313" key="10">
    <source>
        <dbReference type="Proteomes" id="UP000672032"/>
    </source>
</evidence>
<reference evidence="9" key="1">
    <citation type="submission" date="2020-10" db="EMBL/GenBank/DDBJ databases">
        <title>Genome Sequence of Monilinia vaccinii-corymbosi Sheds Light on Mummy Berry Disease Infection of Blueberry and Mating Type.</title>
        <authorList>
            <person name="Yow A.G."/>
            <person name="Zhang Y."/>
            <person name="Bansal K."/>
            <person name="Eacker S.M."/>
            <person name="Sullivan S."/>
            <person name="Liachko I."/>
            <person name="Cubeta M.A."/>
            <person name="Rollins J.A."/>
            <person name="Ashrafi H."/>
        </authorList>
    </citation>
    <scope>NUCLEOTIDE SEQUENCE</scope>
    <source>
        <strain evidence="9">RL-1</strain>
    </source>
</reference>
<evidence type="ECO:0000313" key="9">
    <source>
        <dbReference type="EMBL" id="QSZ31439.1"/>
    </source>
</evidence>
<keyword evidence="4 7" id="KW-0472">Membrane</keyword>
<dbReference type="PANTHER" id="PTHR33048">
    <property type="entry name" value="PTH11-LIKE INTEGRAL MEMBRANE PROTEIN (AFU_ORTHOLOGUE AFUA_5G11245)"/>
    <property type="match status" value="1"/>
</dbReference>
<dbReference type="Pfam" id="PF20684">
    <property type="entry name" value="Fung_rhodopsin"/>
    <property type="match status" value="1"/>
</dbReference>
<feature type="compositionally biased region" description="Basic and acidic residues" evidence="6">
    <location>
        <begin position="375"/>
        <end position="386"/>
    </location>
</feature>
<gene>
    <name evidence="9" type="ORF">DSL72_001004</name>
</gene>
<evidence type="ECO:0000256" key="3">
    <source>
        <dbReference type="ARBA" id="ARBA00022989"/>
    </source>
</evidence>
<comment type="subcellular location">
    <subcellularLocation>
        <location evidence="1">Membrane</location>
        <topology evidence="1">Multi-pass membrane protein</topology>
    </subcellularLocation>
</comment>
<evidence type="ECO:0000256" key="1">
    <source>
        <dbReference type="ARBA" id="ARBA00004141"/>
    </source>
</evidence>
<keyword evidence="10" id="KW-1185">Reference proteome</keyword>
<evidence type="ECO:0000256" key="6">
    <source>
        <dbReference type="SAM" id="MobiDB-lite"/>
    </source>
</evidence>
<dbReference type="EMBL" id="CP063406">
    <property type="protein sequence ID" value="QSZ31439.1"/>
    <property type="molecule type" value="Genomic_DNA"/>
</dbReference>
<organism evidence="9 10">
    <name type="scientific">Monilinia vaccinii-corymbosi</name>
    <dbReference type="NCBI Taxonomy" id="61207"/>
    <lineage>
        <taxon>Eukaryota</taxon>
        <taxon>Fungi</taxon>
        <taxon>Dikarya</taxon>
        <taxon>Ascomycota</taxon>
        <taxon>Pezizomycotina</taxon>
        <taxon>Leotiomycetes</taxon>
        <taxon>Helotiales</taxon>
        <taxon>Sclerotiniaceae</taxon>
        <taxon>Monilinia</taxon>
    </lineage>
</organism>
<feature type="region of interest" description="Disordered" evidence="6">
    <location>
        <begin position="285"/>
        <end position="304"/>
    </location>
</feature>
<feature type="transmembrane region" description="Helical" evidence="7">
    <location>
        <begin position="129"/>
        <end position="156"/>
    </location>
</feature>
<feature type="transmembrane region" description="Helical" evidence="7">
    <location>
        <begin position="248"/>
        <end position="274"/>
    </location>
</feature>
<evidence type="ECO:0000259" key="8">
    <source>
        <dbReference type="Pfam" id="PF20684"/>
    </source>
</evidence>
<feature type="transmembrane region" description="Helical" evidence="7">
    <location>
        <begin position="176"/>
        <end position="204"/>
    </location>
</feature>
<feature type="transmembrane region" description="Helical" evidence="7">
    <location>
        <begin position="51"/>
        <end position="75"/>
    </location>
</feature>
<feature type="transmembrane region" description="Helical" evidence="7">
    <location>
        <begin position="95"/>
        <end position="117"/>
    </location>
</feature>
<feature type="domain" description="Rhodopsin" evidence="8">
    <location>
        <begin position="36"/>
        <end position="280"/>
    </location>
</feature>
<protein>
    <recommendedName>
        <fullName evidence="8">Rhodopsin domain-containing protein</fullName>
    </recommendedName>
</protein>
<feature type="region of interest" description="Disordered" evidence="6">
    <location>
        <begin position="367"/>
        <end position="386"/>
    </location>
</feature>
<comment type="similarity">
    <text evidence="5">Belongs to the SAT4 family.</text>
</comment>
<evidence type="ECO:0000256" key="4">
    <source>
        <dbReference type="ARBA" id="ARBA00023136"/>
    </source>
</evidence>
<evidence type="ECO:0000256" key="5">
    <source>
        <dbReference type="ARBA" id="ARBA00038359"/>
    </source>
</evidence>
<feature type="transmembrane region" description="Helical" evidence="7">
    <location>
        <begin position="16"/>
        <end position="39"/>
    </location>
</feature>
<evidence type="ECO:0000256" key="7">
    <source>
        <dbReference type="SAM" id="Phobius"/>
    </source>
</evidence>
<proteinExistence type="inferred from homology"/>
<dbReference type="PANTHER" id="PTHR33048:SF15">
    <property type="entry name" value="INTEGRAL MEMBRANE PROTEIN"/>
    <property type="match status" value="1"/>
</dbReference>
<accession>A0A8A3P9V6</accession>
<evidence type="ECO:0000256" key="2">
    <source>
        <dbReference type="ARBA" id="ARBA00022692"/>
    </source>
</evidence>
<dbReference type="GO" id="GO:0016020">
    <property type="term" value="C:membrane"/>
    <property type="evidence" value="ECO:0007669"/>
    <property type="project" value="UniProtKB-SubCell"/>
</dbReference>
<keyword evidence="2 7" id="KW-0812">Transmembrane</keyword>